<reference evidence="2" key="1">
    <citation type="submission" date="2023-10" db="EMBL/GenBank/DDBJ databases">
        <title>Two new lytic phages for Micrococcus sp. strain 1402.</title>
        <authorList>
            <person name="Petrzik K."/>
        </authorList>
    </citation>
    <scope>NUCLEOTIDE SEQUENCE</scope>
</reference>
<evidence type="ECO:0000313" key="2">
    <source>
        <dbReference type="EMBL" id="WZE63473.1"/>
    </source>
</evidence>
<dbReference type="InterPro" id="IPR029432">
    <property type="entry name" value="Gp28/Gp37-like_dom"/>
</dbReference>
<protein>
    <submittedName>
        <fullName evidence="2">Minor tail protein</fullName>
    </submittedName>
</protein>
<name>A0AAU6R629_9CAUD</name>
<feature type="domain" description="Gp28/Gp37-like" evidence="1">
    <location>
        <begin position="8"/>
        <end position="364"/>
    </location>
</feature>
<dbReference type="Pfam" id="PF14594">
    <property type="entry name" value="Sipho_Gp37"/>
    <property type="match status" value="1"/>
</dbReference>
<organism evidence="2">
    <name type="scientific">Micrococcus phage Kurnik</name>
    <dbReference type="NCBI Taxonomy" id="3092208"/>
    <lineage>
        <taxon>Viruses</taxon>
        <taxon>Duplodnaviria</taxon>
        <taxon>Heunggongvirae</taxon>
        <taxon>Uroviricota</taxon>
        <taxon>Caudoviricetes</taxon>
    </lineage>
</organism>
<evidence type="ECO:0000259" key="1">
    <source>
        <dbReference type="Pfam" id="PF14594"/>
    </source>
</evidence>
<sequence length="562" mass="60772">MQIEDITIEVRSLALGRLGQVDMRLVSDAQFIKRKNNVGSWQLSLPAEDLQAIQLAQKGRGLTVEGPKFTLMSGRVISWSLEQSGSDIQGILTIVGVDDMVHLADPLAWPQPSNGNVETQTVSHDVRTGPAETVAKGYVRANIGSLAPVARQLPQLTIAPDQARGGIVTGRARFDKLGVVLDSVCAPGVGDLGFDLVQSGQSLVFDVYEPEDKSAIVRMDVVNDTLDRVTFGITAPTITDAIIAGQGELEERVFVAVTDAEAQTAANEWGRRIEQFFDRRDVSEEDGTEELIQTGMEAITEGGRTQTSLEVVPSDDQTMIYGEDWYLGDIVSVTVDDQQIKAMVTSAVISITADGVKVGAVVGDSVGFDFESKIIAAQKDQEARLAFLEKNAEAATNKVTSLSPLRVQLDGSSSPLVLTTQTLINPRRLAVNDRVHVEFTNGTVIIIGKENEYTDTGWIQVTSFGNSFSANPELPVLVRYKNGKVYLKGQLFRATAPGVGAAVFAFTLPTAIPRPTENLWTPTIIWETRIYIATTGDVGIYANVARTSSPGYSLYGVDYLTD</sequence>
<dbReference type="EMBL" id="OR756649">
    <property type="protein sequence ID" value="WZE63473.1"/>
    <property type="molecule type" value="Genomic_DNA"/>
</dbReference>
<accession>A0AAU6R629</accession>
<proteinExistence type="predicted"/>